<evidence type="ECO:0000256" key="5">
    <source>
        <dbReference type="ARBA" id="ARBA00024867"/>
    </source>
</evidence>
<dbReference type="AlphaFoldDB" id="A0A371JA72"/>
<dbReference type="Gene3D" id="3.40.50.2300">
    <property type="match status" value="1"/>
</dbReference>
<evidence type="ECO:0000256" key="1">
    <source>
        <dbReference type="ARBA" id="ARBA00018672"/>
    </source>
</evidence>
<evidence type="ECO:0000259" key="8">
    <source>
        <dbReference type="PROSITE" id="PS50110"/>
    </source>
</evidence>
<keyword evidence="11" id="KW-1185">Reference proteome</keyword>
<dbReference type="Gene3D" id="1.10.10.10">
    <property type="entry name" value="Winged helix-like DNA-binding domain superfamily/Winged helix DNA-binding domain"/>
    <property type="match status" value="1"/>
</dbReference>
<dbReference type="GO" id="GO:0000156">
    <property type="term" value="F:phosphorelay response regulator activity"/>
    <property type="evidence" value="ECO:0007669"/>
    <property type="project" value="TreeGrafter"/>
</dbReference>
<keyword evidence="4" id="KW-0804">Transcription</keyword>
<evidence type="ECO:0000256" key="2">
    <source>
        <dbReference type="ARBA" id="ARBA00023015"/>
    </source>
</evidence>
<dbReference type="EMBL" id="NOJY02000001">
    <property type="protein sequence ID" value="RDY29654.1"/>
    <property type="molecule type" value="Genomic_DNA"/>
</dbReference>
<sequence length="241" mass="27526">MNNILLLEDDKSLNRGISFKLKKEGYNIFSAFTVEEAKDIFEKNELSLIISDVGLPDGSGFDFCEDVRKISDVFIIMLTALDEEVDIVTGYELGADDYITKPFSLMVLMSKVNAFMRRVKTVSSYSKLVCDDMTFDYMENKLIKNITNIDSNSLSNEEIVLSKTESKLLKHLMENAQKTITKEGLLEALWDIDGNFVDDNTVAVNIRRLRQKVEKDPSKPIYIKNIRGLGYTWTVRCLKKC</sequence>
<comment type="caution">
    <text evidence="10">The sequence shown here is derived from an EMBL/GenBank/DDBJ whole genome shotgun (WGS) entry which is preliminary data.</text>
</comment>
<reference evidence="10 11" key="1">
    <citation type="journal article" date="2017" name="Genome Announc.">
        <title>Draft Genome Sequence of Romboutsia weinsteinii sp. nov. Strain CCRI-19649(T) Isolated from Surface Water.</title>
        <authorList>
            <person name="Maheux A.F."/>
            <person name="Boudreau D.K."/>
            <person name="Berube E."/>
            <person name="Boissinot M."/>
            <person name="Cantin P."/>
            <person name="Raymond F."/>
            <person name="Corbeil J."/>
            <person name="Omar R.F."/>
            <person name="Bergeron M.G."/>
        </authorList>
    </citation>
    <scope>NUCLEOTIDE SEQUENCE [LARGE SCALE GENOMIC DNA]</scope>
    <source>
        <strain evidence="10 11">CCRI-19649</strain>
    </source>
</reference>
<name>A0A371JA72_9FIRM</name>
<dbReference type="Pfam" id="PF00072">
    <property type="entry name" value="Response_reg"/>
    <property type="match status" value="1"/>
</dbReference>
<dbReference type="SMART" id="SM00862">
    <property type="entry name" value="Trans_reg_C"/>
    <property type="match status" value="1"/>
</dbReference>
<feature type="domain" description="Response regulatory" evidence="8">
    <location>
        <begin position="3"/>
        <end position="116"/>
    </location>
</feature>
<dbReference type="Proteomes" id="UP000215694">
    <property type="component" value="Unassembled WGS sequence"/>
</dbReference>
<gene>
    <name evidence="10" type="ORF">CHL78_000335</name>
</gene>
<dbReference type="PANTHER" id="PTHR48111:SF73">
    <property type="entry name" value="ALKALINE PHOSPHATASE SYNTHESIS TRANSCRIPTIONAL REGULATORY PROTEIN PHOP"/>
    <property type="match status" value="1"/>
</dbReference>
<dbReference type="InterPro" id="IPR036388">
    <property type="entry name" value="WH-like_DNA-bd_sf"/>
</dbReference>
<protein>
    <recommendedName>
        <fullName evidence="1">Stage 0 sporulation protein A homolog</fullName>
    </recommendedName>
</protein>
<keyword evidence="3 7" id="KW-0238">DNA-binding</keyword>
<proteinExistence type="predicted"/>
<feature type="modified residue" description="4-aspartylphosphate" evidence="6">
    <location>
        <position position="52"/>
    </location>
</feature>
<dbReference type="GO" id="GO:0005829">
    <property type="term" value="C:cytosol"/>
    <property type="evidence" value="ECO:0007669"/>
    <property type="project" value="TreeGrafter"/>
</dbReference>
<dbReference type="GO" id="GO:0006355">
    <property type="term" value="P:regulation of DNA-templated transcription"/>
    <property type="evidence" value="ECO:0007669"/>
    <property type="project" value="InterPro"/>
</dbReference>
<evidence type="ECO:0000256" key="3">
    <source>
        <dbReference type="ARBA" id="ARBA00023125"/>
    </source>
</evidence>
<organism evidence="10 11">
    <name type="scientific">Romboutsia weinsteinii</name>
    <dbReference type="NCBI Taxonomy" id="2020949"/>
    <lineage>
        <taxon>Bacteria</taxon>
        <taxon>Bacillati</taxon>
        <taxon>Bacillota</taxon>
        <taxon>Clostridia</taxon>
        <taxon>Peptostreptococcales</taxon>
        <taxon>Peptostreptococcaceae</taxon>
        <taxon>Romboutsia</taxon>
    </lineage>
</organism>
<dbReference type="SUPFAM" id="SSF46894">
    <property type="entry name" value="C-terminal effector domain of the bipartite response regulators"/>
    <property type="match status" value="1"/>
</dbReference>
<feature type="domain" description="OmpR/PhoB-type" evidence="9">
    <location>
        <begin position="125"/>
        <end position="235"/>
    </location>
</feature>
<dbReference type="Gene3D" id="6.10.250.690">
    <property type="match status" value="1"/>
</dbReference>
<dbReference type="Pfam" id="PF00486">
    <property type="entry name" value="Trans_reg_C"/>
    <property type="match status" value="1"/>
</dbReference>
<evidence type="ECO:0000256" key="7">
    <source>
        <dbReference type="PROSITE-ProRule" id="PRU01091"/>
    </source>
</evidence>
<dbReference type="GO" id="GO:0000976">
    <property type="term" value="F:transcription cis-regulatory region binding"/>
    <property type="evidence" value="ECO:0007669"/>
    <property type="project" value="TreeGrafter"/>
</dbReference>
<dbReference type="OrthoDB" id="9803564at2"/>
<dbReference type="SUPFAM" id="SSF52172">
    <property type="entry name" value="CheY-like"/>
    <property type="match status" value="1"/>
</dbReference>
<dbReference type="InterPro" id="IPR016032">
    <property type="entry name" value="Sig_transdc_resp-reg_C-effctor"/>
</dbReference>
<evidence type="ECO:0000313" key="10">
    <source>
        <dbReference type="EMBL" id="RDY29654.1"/>
    </source>
</evidence>
<dbReference type="RefSeq" id="WP_094367781.1">
    <property type="nucleotide sequence ID" value="NZ_NOJY02000001.1"/>
</dbReference>
<dbReference type="InterPro" id="IPR011006">
    <property type="entry name" value="CheY-like_superfamily"/>
</dbReference>
<evidence type="ECO:0000259" key="9">
    <source>
        <dbReference type="PROSITE" id="PS51755"/>
    </source>
</evidence>
<keyword evidence="6" id="KW-0597">Phosphoprotein</keyword>
<dbReference type="InterPro" id="IPR001789">
    <property type="entry name" value="Sig_transdc_resp-reg_receiver"/>
</dbReference>
<dbReference type="SMART" id="SM00448">
    <property type="entry name" value="REC"/>
    <property type="match status" value="1"/>
</dbReference>
<dbReference type="InterPro" id="IPR001867">
    <property type="entry name" value="OmpR/PhoB-type_DNA-bd"/>
</dbReference>
<comment type="function">
    <text evidence="5">May play the central regulatory role in sporulation. It may be an element of the effector pathway responsible for the activation of sporulation genes in response to nutritional stress. Spo0A may act in concert with spo0H (a sigma factor) to control the expression of some genes that are critical to the sporulation process.</text>
</comment>
<dbReference type="GO" id="GO:0032993">
    <property type="term" value="C:protein-DNA complex"/>
    <property type="evidence" value="ECO:0007669"/>
    <property type="project" value="TreeGrafter"/>
</dbReference>
<dbReference type="CDD" id="cd17574">
    <property type="entry name" value="REC_OmpR"/>
    <property type="match status" value="1"/>
</dbReference>
<dbReference type="PROSITE" id="PS50110">
    <property type="entry name" value="RESPONSE_REGULATORY"/>
    <property type="match status" value="1"/>
</dbReference>
<dbReference type="PROSITE" id="PS51755">
    <property type="entry name" value="OMPR_PHOB"/>
    <property type="match status" value="1"/>
</dbReference>
<evidence type="ECO:0000313" key="11">
    <source>
        <dbReference type="Proteomes" id="UP000215694"/>
    </source>
</evidence>
<accession>A0A371JA72</accession>
<dbReference type="CDD" id="cd00383">
    <property type="entry name" value="trans_reg_C"/>
    <property type="match status" value="1"/>
</dbReference>
<dbReference type="PANTHER" id="PTHR48111">
    <property type="entry name" value="REGULATOR OF RPOS"/>
    <property type="match status" value="1"/>
</dbReference>
<keyword evidence="2" id="KW-0805">Transcription regulation</keyword>
<evidence type="ECO:0000256" key="6">
    <source>
        <dbReference type="PROSITE-ProRule" id="PRU00169"/>
    </source>
</evidence>
<feature type="DNA-binding region" description="OmpR/PhoB-type" evidence="7">
    <location>
        <begin position="125"/>
        <end position="235"/>
    </location>
</feature>
<dbReference type="InterPro" id="IPR039420">
    <property type="entry name" value="WalR-like"/>
</dbReference>
<evidence type="ECO:0000256" key="4">
    <source>
        <dbReference type="ARBA" id="ARBA00023163"/>
    </source>
</evidence>